<accession>A0A6J7EW14</accession>
<sequence>MAEMCLGCGLCCDGTAFDSTALEAGDDPGPLQQLHAVFVADKDSTRFEQPCPAFSSGCCSVYASRPLACRSYSCALLLAVDEGEVELDDARSIIATAIASRDRVRPALLALVPSPTLAALDAIVFGIARPAVRVLATQSIQGLLASARAHLGSLDDPAAQLVEHASVLAEADALLELLATRFGIGRWPDSQVSA</sequence>
<reference evidence="1" key="1">
    <citation type="submission" date="2020-05" db="EMBL/GenBank/DDBJ databases">
        <authorList>
            <person name="Chiriac C."/>
            <person name="Salcher M."/>
            <person name="Ghai R."/>
            <person name="Kavagutti S V."/>
        </authorList>
    </citation>
    <scope>NUCLEOTIDE SEQUENCE</scope>
</reference>
<evidence type="ECO:0000313" key="1">
    <source>
        <dbReference type="EMBL" id="CAB4885738.1"/>
    </source>
</evidence>
<organism evidence="1">
    <name type="scientific">freshwater metagenome</name>
    <dbReference type="NCBI Taxonomy" id="449393"/>
    <lineage>
        <taxon>unclassified sequences</taxon>
        <taxon>metagenomes</taxon>
        <taxon>ecological metagenomes</taxon>
    </lineage>
</organism>
<protein>
    <submittedName>
        <fullName evidence="1">Unannotated protein</fullName>
    </submittedName>
</protein>
<dbReference type="AlphaFoldDB" id="A0A6J7EW14"/>
<dbReference type="EMBL" id="CAFBLP010000062">
    <property type="protein sequence ID" value="CAB4885738.1"/>
    <property type="molecule type" value="Genomic_DNA"/>
</dbReference>
<dbReference type="InterPro" id="IPR005358">
    <property type="entry name" value="Puta_zinc/iron-chelating_dom"/>
</dbReference>
<dbReference type="Pfam" id="PF03692">
    <property type="entry name" value="CxxCxxCC"/>
    <property type="match status" value="1"/>
</dbReference>
<name>A0A6J7EW14_9ZZZZ</name>
<proteinExistence type="predicted"/>
<gene>
    <name evidence="1" type="ORF">UFOPK3376_02178</name>
</gene>